<evidence type="ECO:0000313" key="2">
    <source>
        <dbReference type="Proteomes" id="UP000886653"/>
    </source>
</evidence>
<protein>
    <submittedName>
        <fullName evidence="1">Uncharacterized protein</fullName>
    </submittedName>
</protein>
<dbReference type="Proteomes" id="UP000886653">
    <property type="component" value="Unassembled WGS sequence"/>
</dbReference>
<reference evidence="1" key="1">
    <citation type="submission" date="2013-11" db="EMBL/GenBank/DDBJ databases">
        <title>Genome sequence of the fusiform rust pathogen reveals effectors for host alternation and coevolution with pine.</title>
        <authorList>
            <consortium name="DOE Joint Genome Institute"/>
            <person name="Smith K."/>
            <person name="Pendleton A."/>
            <person name="Kubisiak T."/>
            <person name="Anderson C."/>
            <person name="Salamov A."/>
            <person name="Aerts A."/>
            <person name="Riley R."/>
            <person name="Clum A."/>
            <person name="Lindquist E."/>
            <person name="Ence D."/>
            <person name="Campbell M."/>
            <person name="Kronenberg Z."/>
            <person name="Feau N."/>
            <person name="Dhillon B."/>
            <person name="Hamelin R."/>
            <person name="Burleigh J."/>
            <person name="Smith J."/>
            <person name="Yandell M."/>
            <person name="Nelson C."/>
            <person name="Grigoriev I."/>
            <person name="Davis J."/>
        </authorList>
    </citation>
    <scope>NUCLEOTIDE SEQUENCE</scope>
    <source>
        <strain evidence="1">G11</strain>
    </source>
</reference>
<sequence length="84" mass="9405">MNVILNVFKFSLPPFSSCCLVSFLTCCLTFKSHILTYNGVQDVCLFESTDAMDLCFVLPCLPPFLVSVLPHTITARIGNYTYTE</sequence>
<dbReference type="AlphaFoldDB" id="A0A9P6T5M0"/>
<gene>
    <name evidence="1" type="ORF">CROQUDRAFT_390023</name>
</gene>
<comment type="caution">
    <text evidence="1">The sequence shown here is derived from an EMBL/GenBank/DDBJ whole genome shotgun (WGS) entry which is preliminary data.</text>
</comment>
<organism evidence="1 2">
    <name type="scientific">Cronartium quercuum f. sp. fusiforme G11</name>
    <dbReference type="NCBI Taxonomy" id="708437"/>
    <lineage>
        <taxon>Eukaryota</taxon>
        <taxon>Fungi</taxon>
        <taxon>Dikarya</taxon>
        <taxon>Basidiomycota</taxon>
        <taxon>Pucciniomycotina</taxon>
        <taxon>Pucciniomycetes</taxon>
        <taxon>Pucciniales</taxon>
        <taxon>Coleosporiaceae</taxon>
        <taxon>Cronartium</taxon>
    </lineage>
</organism>
<name>A0A9P6T5M0_9BASI</name>
<keyword evidence="2" id="KW-1185">Reference proteome</keyword>
<proteinExistence type="predicted"/>
<dbReference type="EMBL" id="MU167485">
    <property type="protein sequence ID" value="KAG0140032.1"/>
    <property type="molecule type" value="Genomic_DNA"/>
</dbReference>
<evidence type="ECO:0000313" key="1">
    <source>
        <dbReference type="EMBL" id="KAG0140032.1"/>
    </source>
</evidence>
<accession>A0A9P6T5M0</accession>